<sequence>MPIKKPTKEAMTINIILVKISTRDKKREAKRMEPSREVDRRQRTLKDLEEKTYPFPDSDVAGMLEDLLEKKMIELPESRQGRIELDVDEIADANIATIVFGSFDLVTDLCTKEVVGEPNNRGDDDFVGDSSFDDNEGWTLVTRWKSRTKHIPQRQNAQSKKERRKRSSHQCSKSKTRIMVRRDSDQESGPLSQGPRIPIMLGEYFPKVFFVREPTKTVHMTTCYQVDDKDASEGKSETHEEPTVSAQAKESPSHFNIEEAMQLPEAIHIALSRR</sequence>
<protein>
    <submittedName>
        <fullName evidence="2">Uncharacterized protein</fullName>
    </submittedName>
</protein>
<organism evidence="2 3">
    <name type="scientific">Prunus dulcis</name>
    <name type="common">Almond</name>
    <name type="synonym">Amygdalus dulcis</name>
    <dbReference type="NCBI Taxonomy" id="3755"/>
    <lineage>
        <taxon>Eukaryota</taxon>
        <taxon>Viridiplantae</taxon>
        <taxon>Streptophyta</taxon>
        <taxon>Embryophyta</taxon>
        <taxon>Tracheophyta</taxon>
        <taxon>Spermatophyta</taxon>
        <taxon>Magnoliopsida</taxon>
        <taxon>eudicotyledons</taxon>
        <taxon>Gunneridae</taxon>
        <taxon>Pentapetalae</taxon>
        <taxon>rosids</taxon>
        <taxon>fabids</taxon>
        <taxon>Rosales</taxon>
        <taxon>Rosaceae</taxon>
        <taxon>Amygdaloideae</taxon>
        <taxon>Amygdaleae</taxon>
        <taxon>Prunus</taxon>
    </lineage>
</organism>
<evidence type="ECO:0000256" key="1">
    <source>
        <dbReference type="SAM" id="MobiDB-lite"/>
    </source>
</evidence>
<proteinExistence type="predicted"/>
<feature type="region of interest" description="Disordered" evidence="1">
    <location>
        <begin position="23"/>
        <end position="45"/>
    </location>
</feature>
<dbReference type="EMBL" id="JAJFAZ020000002">
    <property type="protein sequence ID" value="KAI5343509.1"/>
    <property type="molecule type" value="Genomic_DNA"/>
</dbReference>
<feature type="region of interest" description="Disordered" evidence="1">
    <location>
        <begin position="149"/>
        <end position="195"/>
    </location>
</feature>
<feature type="region of interest" description="Disordered" evidence="1">
    <location>
        <begin position="229"/>
        <end position="254"/>
    </location>
</feature>
<evidence type="ECO:0000313" key="2">
    <source>
        <dbReference type="EMBL" id="KAI5343509.1"/>
    </source>
</evidence>
<feature type="compositionally biased region" description="Polar residues" evidence="1">
    <location>
        <begin position="244"/>
        <end position="254"/>
    </location>
</feature>
<comment type="caution">
    <text evidence="2">The sequence shown here is derived from an EMBL/GenBank/DDBJ whole genome shotgun (WGS) entry which is preliminary data.</text>
</comment>
<evidence type="ECO:0000313" key="3">
    <source>
        <dbReference type="Proteomes" id="UP001054821"/>
    </source>
</evidence>
<gene>
    <name evidence="2" type="ORF">L3X38_011385</name>
</gene>
<accession>A0AAD4ZF33</accession>
<dbReference type="Proteomes" id="UP001054821">
    <property type="component" value="Chromosome 2"/>
</dbReference>
<reference evidence="2 3" key="1">
    <citation type="journal article" date="2022" name="G3 (Bethesda)">
        <title>Whole-genome sequence and methylome profiling of the almond [Prunus dulcis (Mill.) D.A. Webb] cultivar 'Nonpareil'.</title>
        <authorList>
            <person name="D'Amico-Willman K.M."/>
            <person name="Ouma W.Z."/>
            <person name="Meulia T."/>
            <person name="Sideli G.M."/>
            <person name="Gradziel T.M."/>
            <person name="Fresnedo-Ramirez J."/>
        </authorList>
    </citation>
    <scope>NUCLEOTIDE SEQUENCE [LARGE SCALE GENOMIC DNA]</scope>
    <source>
        <strain evidence="2">Clone GOH B32 T37-40</strain>
    </source>
</reference>
<dbReference type="AlphaFoldDB" id="A0AAD4ZF33"/>
<keyword evidence="3" id="KW-1185">Reference proteome</keyword>
<name>A0AAD4ZF33_PRUDU</name>
<feature type="compositionally biased region" description="Basic residues" evidence="1">
    <location>
        <begin position="161"/>
        <end position="179"/>
    </location>
</feature>
<feature type="compositionally biased region" description="Basic and acidic residues" evidence="1">
    <location>
        <begin position="229"/>
        <end position="242"/>
    </location>
</feature>